<dbReference type="Gene3D" id="3.90.550.10">
    <property type="entry name" value="Spore Coat Polysaccharide Biosynthesis Protein SpsA, Chain A"/>
    <property type="match status" value="1"/>
</dbReference>
<dbReference type="InterPro" id="IPR029044">
    <property type="entry name" value="Nucleotide-diphossugar_trans"/>
</dbReference>
<comment type="caution">
    <text evidence="1">The sequence shown here is derived from an EMBL/GenBank/DDBJ whole genome shotgun (WGS) entry which is preliminary data.</text>
</comment>
<dbReference type="RefSeq" id="WP_183852186.1">
    <property type="nucleotide sequence ID" value="NZ_JACHOO010000001.1"/>
</dbReference>
<evidence type="ECO:0000313" key="2">
    <source>
        <dbReference type="Proteomes" id="UP000523821"/>
    </source>
</evidence>
<dbReference type="GO" id="GO:0016740">
    <property type="term" value="F:transferase activity"/>
    <property type="evidence" value="ECO:0007669"/>
    <property type="project" value="UniProtKB-KW"/>
</dbReference>
<accession>A0A7W9CTQ7</accession>
<reference evidence="1 2" key="1">
    <citation type="submission" date="2020-08" db="EMBL/GenBank/DDBJ databases">
        <title>Genomic Encyclopedia of Type Strains, Phase IV (KMG-IV): sequencing the most valuable type-strain genomes for metagenomic binning, comparative biology and taxonomic classification.</title>
        <authorList>
            <person name="Goeker M."/>
        </authorList>
    </citation>
    <scope>NUCLEOTIDE SEQUENCE [LARGE SCALE GENOMIC DNA]</scope>
    <source>
        <strain evidence="1 2">DSM 16268</strain>
    </source>
</reference>
<dbReference type="SUPFAM" id="SSF53448">
    <property type="entry name" value="Nucleotide-diphospho-sugar transferases"/>
    <property type="match status" value="1"/>
</dbReference>
<keyword evidence="1" id="KW-0808">Transferase</keyword>
<sequence length="260" mass="29961">MAHAPTEIAPYNDRPLGLSAFIRAKDEQRWIGPAIASIVDDVDEVVVCLQPSRDRTEAIVRGFRSDKVRIVPYPVETRAFGPGFDTQDPRQPDCWTYFCNWSLAQTRFSSAIRWDADHIALPGAISRIRGLLADYDAVFDFGVNVVTRDLHLSRALPRTFVEARNFRVLPGFSFESGSHTEVFRLGKFHRHGWRIWKARKYFLPTPTFLHLKWLKTDDEMRGWPENWRDVPYFAKADRREAGALYDGPRPAFDFLSMEAA</sequence>
<protein>
    <submittedName>
        <fullName evidence="1">Glycosyltransferase involved in cell wall biosynthesis</fullName>
    </submittedName>
</protein>
<proteinExistence type="predicted"/>
<evidence type="ECO:0000313" key="1">
    <source>
        <dbReference type="EMBL" id="MBB5751479.1"/>
    </source>
</evidence>
<dbReference type="AlphaFoldDB" id="A0A7W9CTQ7"/>
<gene>
    <name evidence="1" type="ORF">GGQ63_000522</name>
</gene>
<organism evidence="1 2">
    <name type="scientific">Prosthecomicrobium pneumaticum</name>
    <dbReference type="NCBI Taxonomy" id="81895"/>
    <lineage>
        <taxon>Bacteria</taxon>
        <taxon>Pseudomonadati</taxon>
        <taxon>Pseudomonadota</taxon>
        <taxon>Alphaproteobacteria</taxon>
        <taxon>Hyphomicrobiales</taxon>
        <taxon>Kaistiaceae</taxon>
        <taxon>Prosthecomicrobium</taxon>
    </lineage>
</organism>
<name>A0A7W9CTQ7_9HYPH</name>
<keyword evidence="2" id="KW-1185">Reference proteome</keyword>
<dbReference type="EMBL" id="JACHOO010000001">
    <property type="protein sequence ID" value="MBB5751479.1"/>
    <property type="molecule type" value="Genomic_DNA"/>
</dbReference>
<dbReference type="Proteomes" id="UP000523821">
    <property type="component" value="Unassembled WGS sequence"/>
</dbReference>